<proteinExistence type="predicted"/>
<evidence type="ECO:0000313" key="3">
    <source>
        <dbReference type="Proteomes" id="UP000238176"/>
    </source>
</evidence>
<feature type="signal peptide" evidence="1">
    <location>
        <begin position="1"/>
        <end position="28"/>
    </location>
</feature>
<reference evidence="2 3" key="1">
    <citation type="submission" date="2018-03" db="EMBL/GenBank/DDBJ databases">
        <title>Genomic Encyclopedia of Type Strains, Phase III (KMG-III): the genomes of soil and plant-associated and newly described type strains.</title>
        <authorList>
            <person name="Whitman W."/>
        </authorList>
    </citation>
    <scope>NUCLEOTIDE SEQUENCE [LARGE SCALE GENOMIC DNA]</scope>
    <source>
        <strain evidence="2 3">CGMCC 4.7067</strain>
    </source>
</reference>
<evidence type="ECO:0000256" key="1">
    <source>
        <dbReference type="SAM" id="SignalP"/>
    </source>
</evidence>
<dbReference type="RefSeq" id="WP_106362909.1">
    <property type="nucleotide sequence ID" value="NZ_PVTJ01000002.1"/>
</dbReference>
<gene>
    <name evidence="2" type="ORF">B0I28_102325</name>
</gene>
<dbReference type="OrthoDB" id="4247493at2"/>
<evidence type="ECO:0000313" key="2">
    <source>
        <dbReference type="EMBL" id="PRY60716.1"/>
    </source>
</evidence>
<name>A0A2T0US31_9ACTN</name>
<keyword evidence="3" id="KW-1185">Reference proteome</keyword>
<evidence type="ECO:0008006" key="4">
    <source>
        <dbReference type="Google" id="ProtNLM"/>
    </source>
</evidence>
<comment type="caution">
    <text evidence="2">The sequence shown here is derived from an EMBL/GenBank/DDBJ whole genome shotgun (WGS) entry which is preliminary data.</text>
</comment>
<sequence length="141" mass="15314">MRKRISAVLATAAASAAIVLMTGTAASASTSYAKDVDWNSDPKTCHQAVTGYYSPKVDACYEEDGDILWVLDRQADGYSSRMVWQNLTRGTSGSCVHNIGADKGWAACDFDWPEGDTIVWDISWDTSSGWKSSGRQVYSNA</sequence>
<accession>A0A2T0US31</accession>
<keyword evidence="1" id="KW-0732">Signal</keyword>
<protein>
    <recommendedName>
        <fullName evidence="4">Secreted protein</fullName>
    </recommendedName>
</protein>
<feature type="chain" id="PRO_5015522648" description="Secreted protein" evidence="1">
    <location>
        <begin position="29"/>
        <end position="141"/>
    </location>
</feature>
<dbReference type="EMBL" id="PVTJ01000002">
    <property type="protein sequence ID" value="PRY60716.1"/>
    <property type="molecule type" value="Genomic_DNA"/>
</dbReference>
<organism evidence="2 3">
    <name type="scientific">Glycomyces artemisiae</name>
    <dbReference type="NCBI Taxonomy" id="1076443"/>
    <lineage>
        <taxon>Bacteria</taxon>
        <taxon>Bacillati</taxon>
        <taxon>Actinomycetota</taxon>
        <taxon>Actinomycetes</taxon>
        <taxon>Glycomycetales</taxon>
        <taxon>Glycomycetaceae</taxon>
        <taxon>Glycomyces</taxon>
    </lineage>
</organism>
<dbReference type="AlphaFoldDB" id="A0A2T0US31"/>
<dbReference type="Proteomes" id="UP000238176">
    <property type="component" value="Unassembled WGS sequence"/>
</dbReference>